<sequence length="689" mass="78002">MKQVFIRNFLHSRNKKVGLSYVSTWSSLATAFNSRPAKRLNLSLTQSNSGLFGINELQSHDGFYLMKEEAIRISENLVKECCSPSRTRKMVAVFDELSDSLCRVADLAEFIRIAHPRSMFSHAAEDACISISGVVEKLNTDKTLYLALKRTVEIGDDFVTNEVDQHVSKLFLFDFEQCGIHLEDKKRQQVVELNDYILQLGQKFMAGAVAPRVVPSDLVPKSIKNLFFSEGDKIIVSGLYADSQNEKAREAAYKIYLHPDPHQDYLLTEMLQSRHNLAVLCGFPTFAHRALKSSIMEDPAVVAEFLEKLSAKIQPKADEDFKNMLKMKQQENPNALSLAPWDIPYLTNKAKTEWLQAGSTEFSPYFSLGSCMEGLNYLFTNLYGIRLENEELIPGEAWAPDIYKVAVIHESEGLLGHIYCDFYERTNKPNQDCHFTIQGGKKLANGSYQNPVVVLMLNLPTPRWSGPSLLTPGMVDNLFHEMGHAMHSMLARTEYQHVTGTRCSTDFAEVPSILMEYFASDPRILRLFAKHFMTNEPMPEEMLQRLCASKKLFAASEMQVQVFYSALDQQYHGTHPLQGSTTDVLAIMQNKYYSLPHIANTAWQLRFSHLVGYGAKYYSYLISKAVASWIWQSCFQADPLNRKQGEKYRRLCLAHGGGKPAQALVSDFLQLEVNANNLVNALIQDLDSK</sequence>
<dbReference type="PANTHER" id="PTHR11804">
    <property type="entry name" value="PROTEASE M3 THIMET OLIGOPEPTIDASE-RELATED"/>
    <property type="match status" value="1"/>
</dbReference>
<dbReference type="InterPro" id="IPR024079">
    <property type="entry name" value="MetalloPept_cat_dom_sf"/>
</dbReference>
<evidence type="ECO:0000256" key="2">
    <source>
        <dbReference type="ARBA" id="ARBA00006040"/>
    </source>
</evidence>
<dbReference type="GO" id="GO:0006627">
    <property type="term" value="P:protein processing involved in protein targeting to mitochondrion"/>
    <property type="evidence" value="ECO:0007669"/>
    <property type="project" value="TreeGrafter"/>
</dbReference>
<reference evidence="12" key="1">
    <citation type="submission" date="2015-12" db="EMBL/GenBank/DDBJ databases">
        <title>De novo transcriptome assembly of four potential Pierce s Disease insect vectors from Arizona vineyards.</title>
        <authorList>
            <person name="Tassone E.E."/>
        </authorList>
    </citation>
    <scope>NUCLEOTIDE SEQUENCE</scope>
</reference>
<comment type="similarity">
    <text evidence="2 10">Belongs to the peptidase M3 family.</text>
</comment>
<dbReference type="GO" id="GO:0004222">
    <property type="term" value="F:metalloendopeptidase activity"/>
    <property type="evidence" value="ECO:0007669"/>
    <property type="project" value="InterPro"/>
</dbReference>
<evidence type="ECO:0000256" key="7">
    <source>
        <dbReference type="ARBA" id="ARBA00022946"/>
    </source>
</evidence>
<proteinExistence type="inferred from homology"/>
<dbReference type="SUPFAM" id="SSF55486">
    <property type="entry name" value="Metalloproteases ('zincins'), catalytic domain"/>
    <property type="match status" value="1"/>
</dbReference>
<gene>
    <name evidence="12" type="ORF">g.9756</name>
</gene>
<dbReference type="CDD" id="cd06457">
    <property type="entry name" value="M3A_MIP"/>
    <property type="match status" value="1"/>
</dbReference>
<dbReference type="FunFam" id="3.40.390.10:FF:000013">
    <property type="entry name" value="Mitochondrial intermediate peptidase"/>
    <property type="match status" value="1"/>
</dbReference>
<comment type="subcellular location">
    <subcellularLocation>
        <location evidence="1">Mitochondrion</location>
    </subcellularLocation>
</comment>
<dbReference type="GO" id="GO:0046872">
    <property type="term" value="F:metal ion binding"/>
    <property type="evidence" value="ECO:0007669"/>
    <property type="project" value="UniProtKB-UniRule"/>
</dbReference>
<keyword evidence="6 10" id="KW-0862">Zinc</keyword>
<dbReference type="Gene3D" id="1.10.1370.10">
    <property type="entry name" value="Neurolysin, domain 3"/>
    <property type="match status" value="1"/>
</dbReference>
<dbReference type="InterPro" id="IPR001567">
    <property type="entry name" value="Pept_M3A_M3B_dom"/>
</dbReference>
<dbReference type="EMBL" id="GEDC01027252">
    <property type="protein sequence ID" value="JAS10046.1"/>
    <property type="molecule type" value="Transcribed_RNA"/>
</dbReference>
<dbReference type="PANTHER" id="PTHR11804:SF79">
    <property type="entry name" value="MITOCHONDRIAL INTERMEDIATE PEPTIDASE"/>
    <property type="match status" value="1"/>
</dbReference>
<dbReference type="Gene3D" id="3.40.390.10">
    <property type="entry name" value="Collagenase (Catalytic Domain)"/>
    <property type="match status" value="1"/>
</dbReference>
<name>A0A1B6C972_9HEMI</name>
<organism evidence="12">
    <name type="scientific">Clastoptera arizonana</name>
    <name type="common">Arizona spittle bug</name>
    <dbReference type="NCBI Taxonomy" id="38151"/>
    <lineage>
        <taxon>Eukaryota</taxon>
        <taxon>Metazoa</taxon>
        <taxon>Ecdysozoa</taxon>
        <taxon>Arthropoda</taxon>
        <taxon>Hexapoda</taxon>
        <taxon>Insecta</taxon>
        <taxon>Pterygota</taxon>
        <taxon>Neoptera</taxon>
        <taxon>Paraneoptera</taxon>
        <taxon>Hemiptera</taxon>
        <taxon>Auchenorrhyncha</taxon>
        <taxon>Cercopoidea</taxon>
        <taxon>Clastopteridae</taxon>
        <taxon>Clastoptera</taxon>
    </lineage>
</organism>
<dbReference type="GO" id="GO:0006518">
    <property type="term" value="P:peptide metabolic process"/>
    <property type="evidence" value="ECO:0007669"/>
    <property type="project" value="TreeGrafter"/>
</dbReference>
<dbReference type="InterPro" id="IPR024077">
    <property type="entry name" value="Neurolysin/TOP_dom2"/>
</dbReference>
<evidence type="ECO:0000256" key="1">
    <source>
        <dbReference type="ARBA" id="ARBA00004173"/>
    </source>
</evidence>
<evidence type="ECO:0000256" key="8">
    <source>
        <dbReference type="ARBA" id="ARBA00023049"/>
    </source>
</evidence>
<dbReference type="InterPro" id="IPR045090">
    <property type="entry name" value="Pept_M3A_M3B"/>
</dbReference>
<dbReference type="Pfam" id="PF01432">
    <property type="entry name" value="Peptidase_M3"/>
    <property type="match status" value="1"/>
</dbReference>
<feature type="domain" description="Peptidase M3A/M3B catalytic" evidence="11">
    <location>
        <begin position="240"/>
        <end position="680"/>
    </location>
</feature>
<keyword evidence="8 10" id="KW-0482">Metalloprotease</keyword>
<evidence type="ECO:0000256" key="9">
    <source>
        <dbReference type="ARBA" id="ARBA00023128"/>
    </source>
</evidence>
<keyword evidence="9" id="KW-0496">Mitochondrion</keyword>
<keyword evidence="3 10" id="KW-0645">Protease</keyword>
<evidence type="ECO:0000256" key="5">
    <source>
        <dbReference type="ARBA" id="ARBA00022801"/>
    </source>
</evidence>
<evidence type="ECO:0000313" key="12">
    <source>
        <dbReference type="EMBL" id="JAS10046.1"/>
    </source>
</evidence>
<dbReference type="GO" id="GO:0005739">
    <property type="term" value="C:mitochondrion"/>
    <property type="evidence" value="ECO:0007669"/>
    <property type="project" value="UniProtKB-SubCell"/>
</dbReference>
<evidence type="ECO:0000256" key="6">
    <source>
        <dbReference type="ARBA" id="ARBA00022833"/>
    </source>
</evidence>
<evidence type="ECO:0000256" key="4">
    <source>
        <dbReference type="ARBA" id="ARBA00022723"/>
    </source>
</evidence>
<keyword evidence="7" id="KW-0809">Transit peptide</keyword>
<protein>
    <recommendedName>
        <fullName evidence="11">Peptidase M3A/M3B catalytic domain-containing protein</fullName>
    </recommendedName>
</protein>
<keyword evidence="4 10" id="KW-0479">Metal-binding</keyword>
<evidence type="ECO:0000256" key="3">
    <source>
        <dbReference type="ARBA" id="ARBA00022670"/>
    </source>
</evidence>
<dbReference type="AlphaFoldDB" id="A0A1B6C972"/>
<dbReference type="InterPro" id="IPR033851">
    <property type="entry name" value="M3A_MIP"/>
</dbReference>
<comment type="cofactor">
    <cofactor evidence="10">
        <name>Zn(2+)</name>
        <dbReference type="ChEBI" id="CHEBI:29105"/>
    </cofactor>
    <text evidence="10">Binds 1 zinc ion.</text>
</comment>
<accession>A0A1B6C972</accession>
<evidence type="ECO:0000259" key="11">
    <source>
        <dbReference type="Pfam" id="PF01432"/>
    </source>
</evidence>
<evidence type="ECO:0000256" key="10">
    <source>
        <dbReference type="RuleBase" id="RU003435"/>
    </source>
</evidence>
<keyword evidence="5 10" id="KW-0378">Hydrolase</keyword>